<dbReference type="Gene3D" id="3.40.50.1240">
    <property type="entry name" value="Phosphoglycerate mutase-like"/>
    <property type="match status" value="1"/>
</dbReference>
<dbReference type="InterPro" id="IPR013078">
    <property type="entry name" value="His_Pase_superF_clade-1"/>
</dbReference>
<dbReference type="InterPro" id="IPR050275">
    <property type="entry name" value="PGM_Phosphatase"/>
</dbReference>
<dbReference type="GO" id="GO:0046390">
    <property type="term" value="P:ribose phosphate biosynthetic process"/>
    <property type="evidence" value="ECO:0007669"/>
    <property type="project" value="TreeGrafter"/>
</dbReference>
<protein>
    <submittedName>
        <fullName evidence="3">Sedoheptulose 1,7-bisphosphatase</fullName>
    </submittedName>
</protein>
<comment type="caution">
    <text evidence="3">The sequence shown here is derived from an EMBL/GenBank/DDBJ whole genome shotgun (WGS) entry which is preliminary data.</text>
</comment>
<dbReference type="PANTHER" id="PTHR48100:SF15">
    <property type="entry name" value="SEDOHEPTULOSE 1,7-BISPHOSPHATASE"/>
    <property type="match status" value="1"/>
</dbReference>
<dbReference type="Pfam" id="PF00300">
    <property type="entry name" value="His_Phos_1"/>
    <property type="match status" value="1"/>
</dbReference>
<dbReference type="GO" id="GO:0050278">
    <property type="term" value="F:sedoheptulose-bisphosphatase activity"/>
    <property type="evidence" value="ECO:0007669"/>
    <property type="project" value="TreeGrafter"/>
</dbReference>
<dbReference type="PANTHER" id="PTHR48100">
    <property type="entry name" value="BROAD-SPECIFICITY PHOSPHATASE YOR283W-RELATED"/>
    <property type="match status" value="1"/>
</dbReference>
<dbReference type="Proteomes" id="UP000238350">
    <property type="component" value="Unassembled WGS sequence"/>
</dbReference>
<dbReference type="STRING" id="45607.A0A2T0FH15"/>
<reference evidence="3 4" key="1">
    <citation type="submission" date="2017-04" db="EMBL/GenBank/DDBJ databases">
        <title>Genome sequencing of [Candida] sorbophila.</title>
        <authorList>
            <person name="Ahn J.O."/>
        </authorList>
    </citation>
    <scope>NUCLEOTIDE SEQUENCE [LARGE SCALE GENOMIC DNA]</scope>
    <source>
        <strain evidence="3 4">DS02</strain>
    </source>
</reference>
<dbReference type="AlphaFoldDB" id="A0A2T0FH15"/>
<dbReference type="CDD" id="cd07067">
    <property type="entry name" value="HP_PGM_like"/>
    <property type="match status" value="1"/>
</dbReference>
<dbReference type="RefSeq" id="XP_024664221.1">
    <property type="nucleotide sequence ID" value="XM_024808453.1"/>
</dbReference>
<evidence type="ECO:0000313" key="3">
    <source>
        <dbReference type="EMBL" id="PRT54276.1"/>
    </source>
</evidence>
<keyword evidence="4" id="KW-1185">Reference proteome</keyword>
<evidence type="ECO:0000313" key="4">
    <source>
        <dbReference type="Proteomes" id="UP000238350"/>
    </source>
</evidence>
<evidence type="ECO:0000256" key="1">
    <source>
        <dbReference type="PIRSR" id="PIRSR613078-1"/>
    </source>
</evidence>
<dbReference type="SUPFAM" id="SSF53254">
    <property type="entry name" value="Phosphoglycerate mutase-like"/>
    <property type="match status" value="1"/>
</dbReference>
<dbReference type="EMBL" id="NDIQ01000021">
    <property type="protein sequence ID" value="PRT54276.1"/>
    <property type="molecule type" value="Genomic_DNA"/>
</dbReference>
<sequence length="212" mass="23956">MVVPKVYFVRHGETQWSSMGKHTSVTDLPLLPVGAKVAAERGRVLFGPGKTIDPAKTARVYCSPRLRAQQTMSLFMAEHRFFCKPECLVTEDRIAEWNYGDYEGLTNEEIYRIQGEFRIWEQGCPGGESPEDITARLDSLIAEIREIHRKAMEDNTDGDVLIFGHGHILRAFAMRWINVDLHKPITMVLPTSGLGALSYEHSNINEPAILLM</sequence>
<dbReference type="OrthoDB" id="4818801at2759"/>
<evidence type="ECO:0000256" key="2">
    <source>
        <dbReference type="PIRSR" id="PIRSR613078-2"/>
    </source>
</evidence>
<proteinExistence type="predicted"/>
<dbReference type="InterPro" id="IPR029033">
    <property type="entry name" value="His_PPase_superfam"/>
</dbReference>
<gene>
    <name evidence="3" type="ORF">B9G98_01896</name>
</gene>
<dbReference type="GeneID" id="36515644"/>
<dbReference type="SMART" id="SM00855">
    <property type="entry name" value="PGAM"/>
    <property type="match status" value="1"/>
</dbReference>
<accession>A0A2T0FH15</accession>
<feature type="binding site" evidence="2">
    <location>
        <begin position="96"/>
        <end position="99"/>
    </location>
    <ligand>
        <name>substrate</name>
    </ligand>
</feature>
<feature type="binding site" evidence="2">
    <location>
        <position position="67"/>
    </location>
    <ligand>
        <name>substrate</name>
    </ligand>
</feature>
<feature type="active site" description="Tele-phosphohistidine intermediate" evidence="1">
    <location>
        <position position="11"/>
    </location>
</feature>
<feature type="active site" description="Proton donor/acceptor" evidence="1">
    <location>
        <position position="96"/>
    </location>
</feature>
<organism evidence="3 4">
    <name type="scientific">Wickerhamiella sorbophila</name>
    <dbReference type="NCBI Taxonomy" id="45607"/>
    <lineage>
        <taxon>Eukaryota</taxon>
        <taxon>Fungi</taxon>
        <taxon>Dikarya</taxon>
        <taxon>Ascomycota</taxon>
        <taxon>Saccharomycotina</taxon>
        <taxon>Dipodascomycetes</taxon>
        <taxon>Dipodascales</taxon>
        <taxon>Trichomonascaceae</taxon>
        <taxon>Wickerhamiella</taxon>
    </lineage>
</organism>
<dbReference type="PIRSF" id="PIRSF000709">
    <property type="entry name" value="6PFK_2-Ptase"/>
    <property type="match status" value="1"/>
</dbReference>
<name>A0A2T0FH15_9ASCO</name>